<dbReference type="OrthoDB" id="2624308at2759"/>
<evidence type="ECO:0008006" key="3">
    <source>
        <dbReference type="Google" id="ProtNLM"/>
    </source>
</evidence>
<dbReference type="EMBL" id="KN837110">
    <property type="protein sequence ID" value="KIJ45922.1"/>
    <property type="molecule type" value="Genomic_DNA"/>
</dbReference>
<dbReference type="AlphaFoldDB" id="A0A0C9VTM4"/>
<evidence type="ECO:0000313" key="1">
    <source>
        <dbReference type="EMBL" id="KIJ45922.1"/>
    </source>
</evidence>
<evidence type="ECO:0000313" key="2">
    <source>
        <dbReference type="Proteomes" id="UP000054279"/>
    </source>
</evidence>
<proteinExistence type="predicted"/>
<dbReference type="Proteomes" id="UP000054279">
    <property type="component" value="Unassembled WGS sequence"/>
</dbReference>
<accession>A0A0C9VTM4</accession>
<organism evidence="1 2">
    <name type="scientific">Sphaerobolus stellatus (strain SS14)</name>
    <dbReference type="NCBI Taxonomy" id="990650"/>
    <lineage>
        <taxon>Eukaryota</taxon>
        <taxon>Fungi</taxon>
        <taxon>Dikarya</taxon>
        <taxon>Basidiomycota</taxon>
        <taxon>Agaricomycotina</taxon>
        <taxon>Agaricomycetes</taxon>
        <taxon>Phallomycetidae</taxon>
        <taxon>Geastrales</taxon>
        <taxon>Sphaerobolaceae</taxon>
        <taxon>Sphaerobolus</taxon>
    </lineage>
</organism>
<dbReference type="HOGENOM" id="CLU_848776_0_0_1"/>
<name>A0A0C9VTM4_SPHS4</name>
<keyword evidence="2" id="KW-1185">Reference proteome</keyword>
<sequence>MRSAFAVFQEAGGVLKDPSPFGKREWPEEVTQYVWLDEFCLSEPGLKDDEADLQRADEVGRLADIFRGASRVLVFCDVVDCEHTKRACPWGHRLFTLGEILHAARVETMTRRLESSGQKISHISKQKGWHFKAKMQREAEKARQWHLYSIMQHATNSGAVTWQSAIHALIVEAIIRDKKGGFTAHKFLGKALNGLLPRRARLEDLKGKNGWEDLAWLLELNQGYYNAAILAAVCGTADFDVPDYRWLGRPLQPQEGSERLEPLVTAFPVRVQQDDVLHPALCIARPEILFLNHMLQRDPFGLYNNSE</sequence>
<gene>
    <name evidence="1" type="ORF">M422DRAFT_206583</name>
</gene>
<feature type="non-terminal residue" evidence="1">
    <location>
        <position position="1"/>
    </location>
</feature>
<protein>
    <recommendedName>
        <fullName evidence="3">Heterokaryon incompatibility domain-containing protein</fullName>
    </recommendedName>
</protein>
<reference evidence="1 2" key="1">
    <citation type="submission" date="2014-06" db="EMBL/GenBank/DDBJ databases">
        <title>Evolutionary Origins and Diversification of the Mycorrhizal Mutualists.</title>
        <authorList>
            <consortium name="DOE Joint Genome Institute"/>
            <consortium name="Mycorrhizal Genomics Consortium"/>
            <person name="Kohler A."/>
            <person name="Kuo A."/>
            <person name="Nagy L.G."/>
            <person name="Floudas D."/>
            <person name="Copeland A."/>
            <person name="Barry K.W."/>
            <person name="Cichocki N."/>
            <person name="Veneault-Fourrey C."/>
            <person name="LaButti K."/>
            <person name="Lindquist E.A."/>
            <person name="Lipzen A."/>
            <person name="Lundell T."/>
            <person name="Morin E."/>
            <person name="Murat C."/>
            <person name="Riley R."/>
            <person name="Ohm R."/>
            <person name="Sun H."/>
            <person name="Tunlid A."/>
            <person name="Henrissat B."/>
            <person name="Grigoriev I.V."/>
            <person name="Hibbett D.S."/>
            <person name="Martin F."/>
        </authorList>
    </citation>
    <scope>NUCLEOTIDE SEQUENCE [LARGE SCALE GENOMIC DNA]</scope>
    <source>
        <strain evidence="1 2">SS14</strain>
    </source>
</reference>